<dbReference type="Pfam" id="PF02770">
    <property type="entry name" value="Acyl-CoA_dh_M"/>
    <property type="match status" value="1"/>
</dbReference>
<evidence type="ECO:0000313" key="2">
    <source>
        <dbReference type="EMBL" id="GAA4556267.1"/>
    </source>
</evidence>
<dbReference type="InterPro" id="IPR009100">
    <property type="entry name" value="AcylCoA_DH/oxidase_NM_dom_sf"/>
</dbReference>
<sequence>MTTASLFAVTGQTEGRNEISTFLVPLDAKGVTVGKDYDELGRRSADTHPLYFDEVRVPSTALLGRPGEDLRAALS</sequence>
<dbReference type="InterPro" id="IPR006091">
    <property type="entry name" value="Acyl-CoA_Oxase/DH_mid-dom"/>
</dbReference>
<dbReference type="SUPFAM" id="SSF56645">
    <property type="entry name" value="Acyl-CoA dehydrogenase NM domain-like"/>
    <property type="match status" value="1"/>
</dbReference>
<protein>
    <recommendedName>
        <fullName evidence="1">Acyl-CoA oxidase/dehydrogenase middle domain-containing protein</fullName>
    </recommendedName>
</protein>
<keyword evidence="3" id="KW-1185">Reference proteome</keyword>
<evidence type="ECO:0000259" key="1">
    <source>
        <dbReference type="Pfam" id="PF02770"/>
    </source>
</evidence>
<comment type="caution">
    <text evidence="2">The sequence shown here is derived from an EMBL/GenBank/DDBJ whole genome shotgun (WGS) entry which is preliminary data.</text>
</comment>
<dbReference type="PANTHER" id="PTHR43884:SF12">
    <property type="entry name" value="ISOVALERYL-COA DEHYDROGENASE, MITOCHONDRIAL-RELATED"/>
    <property type="match status" value="1"/>
</dbReference>
<dbReference type="Proteomes" id="UP001501598">
    <property type="component" value="Unassembled WGS sequence"/>
</dbReference>
<evidence type="ECO:0000313" key="3">
    <source>
        <dbReference type="Proteomes" id="UP001501598"/>
    </source>
</evidence>
<dbReference type="InterPro" id="IPR046373">
    <property type="entry name" value="Acyl-CoA_Oxase/DH_mid-dom_sf"/>
</dbReference>
<name>A0ABP8RZU9_9PSEU</name>
<accession>A0ABP8RZU9</accession>
<proteinExistence type="predicted"/>
<dbReference type="Gene3D" id="2.40.110.10">
    <property type="entry name" value="Butyryl-CoA Dehydrogenase, subunit A, domain 2"/>
    <property type="match status" value="1"/>
</dbReference>
<gene>
    <name evidence="2" type="ORF">GCM10023175_58030</name>
</gene>
<dbReference type="RefSeq" id="WP_345425558.1">
    <property type="nucleotide sequence ID" value="NZ_BAABGT010000097.1"/>
</dbReference>
<reference evidence="3" key="1">
    <citation type="journal article" date="2019" name="Int. J. Syst. Evol. Microbiol.">
        <title>The Global Catalogue of Microorganisms (GCM) 10K type strain sequencing project: providing services to taxonomists for standard genome sequencing and annotation.</title>
        <authorList>
            <consortium name="The Broad Institute Genomics Platform"/>
            <consortium name="The Broad Institute Genome Sequencing Center for Infectious Disease"/>
            <person name="Wu L."/>
            <person name="Ma J."/>
        </authorList>
    </citation>
    <scope>NUCLEOTIDE SEQUENCE [LARGE SCALE GENOMIC DNA]</scope>
    <source>
        <strain evidence="3">JCM 17906</strain>
    </source>
</reference>
<feature type="domain" description="Acyl-CoA oxidase/dehydrogenase middle" evidence="1">
    <location>
        <begin position="6"/>
        <end position="55"/>
    </location>
</feature>
<organism evidence="2 3">
    <name type="scientific">Pseudonocardia xishanensis</name>
    <dbReference type="NCBI Taxonomy" id="630995"/>
    <lineage>
        <taxon>Bacteria</taxon>
        <taxon>Bacillati</taxon>
        <taxon>Actinomycetota</taxon>
        <taxon>Actinomycetes</taxon>
        <taxon>Pseudonocardiales</taxon>
        <taxon>Pseudonocardiaceae</taxon>
        <taxon>Pseudonocardia</taxon>
    </lineage>
</organism>
<dbReference type="PANTHER" id="PTHR43884">
    <property type="entry name" value="ACYL-COA DEHYDROGENASE"/>
    <property type="match status" value="1"/>
</dbReference>
<dbReference type="EMBL" id="BAABGT010000097">
    <property type="protein sequence ID" value="GAA4556267.1"/>
    <property type="molecule type" value="Genomic_DNA"/>
</dbReference>